<accession>A0AAQ3QPZ6</accession>
<evidence type="ECO:0000259" key="5">
    <source>
        <dbReference type="PROSITE" id="PS51999"/>
    </source>
</evidence>
<sequence>MPSARHALNNQPSLLVSGIQCPCGGGSCIVLATQSGKNMGRQYYRCPLVELMDQ</sequence>
<protein>
    <recommendedName>
        <fullName evidence="5">GRF-type domain-containing protein</fullName>
    </recommendedName>
</protein>
<evidence type="ECO:0000256" key="4">
    <source>
        <dbReference type="PROSITE-ProRule" id="PRU01343"/>
    </source>
</evidence>
<dbReference type="PROSITE" id="PS51257">
    <property type="entry name" value="PROKAR_LIPOPROTEIN"/>
    <property type="match status" value="1"/>
</dbReference>
<dbReference type="GO" id="GO:0008270">
    <property type="term" value="F:zinc ion binding"/>
    <property type="evidence" value="ECO:0007669"/>
    <property type="project" value="UniProtKB-KW"/>
</dbReference>
<gene>
    <name evidence="6" type="ORF">Cni_G26129</name>
</gene>
<dbReference type="Pfam" id="PF06839">
    <property type="entry name" value="Zn_ribbon_GRF"/>
    <property type="match status" value="1"/>
</dbReference>
<reference evidence="6 7" key="1">
    <citation type="submission" date="2023-10" db="EMBL/GenBank/DDBJ databases">
        <title>Chromosome-scale genome assembly provides insights into flower coloration mechanisms of Canna indica.</title>
        <authorList>
            <person name="Li C."/>
        </authorList>
    </citation>
    <scope>NUCLEOTIDE SEQUENCE [LARGE SCALE GENOMIC DNA]</scope>
    <source>
        <tissue evidence="6">Flower</tissue>
    </source>
</reference>
<dbReference type="Proteomes" id="UP001327560">
    <property type="component" value="Chromosome 8"/>
</dbReference>
<evidence type="ECO:0000313" key="7">
    <source>
        <dbReference type="Proteomes" id="UP001327560"/>
    </source>
</evidence>
<dbReference type="PROSITE" id="PS51999">
    <property type="entry name" value="ZF_GRF"/>
    <property type="match status" value="1"/>
</dbReference>
<organism evidence="6 7">
    <name type="scientific">Canna indica</name>
    <name type="common">Indian-shot</name>
    <dbReference type="NCBI Taxonomy" id="4628"/>
    <lineage>
        <taxon>Eukaryota</taxon>
        <taxon>Viridiplantae</taxon>
        <taxon>Streptophyta</taxon>
        <taxon>Embryophyta</taxon>
        <taxon>Tracheophyta</taxon>
        <taxon>Spermatophyta</taxon>
        <taxon>Magnoliopsida</taxon>
        <taxon>Liliopsida</taxon>
        <taxon>Zingiberales</taxon>
        <taxon>Cannaceae</taxon>
        <taxon>Canna</taxon>
    </lineage>
</organism>
<dbReference type="EMBL" id="CP136897">
    <property type="protein sequence ID" value="WOL17338.1"/>
    <property type="molecule type" value="Genomic_DNA"/>
</dbReference>
<keyword evidence="3" id="KW-0862">Zinc</keyword>
<keyword evidence="1" id="KW-0479">Metal-binding</keyword>
<name>A0AAQ3QPZ6_9LILI</name>
<evidence type="ECO:0000313" key="6">
    <source>
        <dbReference type="EMBL" id="WOL17338.1"/>
    </source>
</evidence>
<evidence type="ECO:0000256" key="2">
    <source>
        <dbReference type="ARBA" id="ARBA00022771"/>
    </source>
</evidence>
<keyword evidence="7" id="KW-1185">Reference proteome</keyword>
<evidence type="ECO:0000256" key="3">
    <source>
        <dbReference type="ARBA" id="ARBA00022833"/>
    </source>
</evidence>
<proteinExistence type="predicted"/>
<dbReference type="AlphaFoldDB" id="A0AAQ3QPZ6"/>
<dbReference type="InterPro" id="IPR010666">
    <property type="entry name" value="Znf_GRF"/>
</dbReference>
<evidence type="ECO:0000256" key="1">
    <source>
        <dbReference type="ARBA" id="ARBA00022723"/>
    </source>
</evidence>
<feature type="domain" description="GRF-type" evidence="5">
    <location>
        <begin position="21"/>
        <end position="54"/>
    </location>
</feature>
<keyword evidence="2 4" id="KW-0863">Zinc-finger</keyword>